<reference evidence="1" key="1">
    <citation type="journal article" date="2021" name="Proc. Natl. Acad. Sci. U.S.A.">
        <title>A Catalog of Tens of Thousands of Viruses from Human Metagenomes Reveals Hidden Associations with Chronic Diseases.</title>
        <authorList>
            <person name="Tisza M.J."/>
            <person name="Buck C.B."/>
        </authorList>
    </citation>
    <scope>NUCLEOTIDE SEQUENCE</scope>
    <source>
        <strain evidence="1">Ctdau33</strain>
    </source>
</reference>
<dbReference type="EMBL" id="BK032538">
    <property type="protein sequence ID" value="DAF46466.1"/>
    <property type="molecule type" value="Genomic_DNA"/>
</dbReference>
<protein>
    <submittedName>
        <fullName evidence="1">Stabilization protein</fullName>
    </submittedName>
</protein>
<proteinExistence type="predicted"/>
<accession>A0A8S5S6Z3</accession>
<name>A0A8S5S6Z3_9CAUD</name>
<organism evidence="1">
    <name type="scientific">Siphoviridae sp. ctdau33</name>
    <dbReference type="NCBI Taxonomy" id="2827902"/>
    <lineage>
        <taxon>Viruses</taxon>
        <taxon>Duplodnaviria</taxon>
        <taxon>Heunggongvirae</taxon>
        <taxon>Uroviricota</taxon>
        <taxon>Caudoviricetes</taxon>
    </lineage>
</organism>
<evidence type="ECO:0000313" key="1">
    <source>
        <dbReference type="EMBL" id="DAF46466.1"/>
    </source>
</evidence>
<sequence length="495" mass="54613">MVQMRGINWSDAIQNGDLRDSLNLSARRWPYITTRKGRLKQTGYQNVTALTSWDKLVAVQGTSLLYDGQVVGTVTAGKKQFAVVNTKMVIWPDKVYLDIKDQTVKPLAAELTGSGAVFTTSKMTVNGWTDLTTKFKAGDGITISGCTTEAKNNKDIVIKSVTATEITVTDNTFTAATEGSTSIKLERKIPDLDYICESENRLWGCNNDTQTIYASALGDPTNFYVYEGLSTDAYTLAVGTKGKFTGCCKLSSSVLFWKETQLHKMLGSYPAEYAMYTYEMDGLQDGCQKSQQVINDTLFYKGPHGVYAYSGGTPVLISDNFGEKEFTDAVAGNDGDSYYLSVKDGAEHRLMVYETKTGIWVLEDGTEAVDFARLGKKLYMLAGGDVYLLDGEDTPQAQEWMAQFAPMYETIDGKKAYSKILMRLELPKGSYMTAQMRCDGKPWQTCGKVVGKEHNVTSLRLAANRCDKFELRLEGKGPCTILGISRAFMVGSDVK</sequence>